<keyword evidence="3" id="KW-0732">Signal</keyword>
<keyword evidence="2" id="KW-0472">Membrane</keyword>
<reference evidence="5" key="1">
    <citation type="journal article" date="2019" name="Int. J. Syst. Evol. Microbiol.">
        <title>The Global Catalogue of Microorganisms (GCM) 10K type strain sequencing project: providing services to taxonomists for standard genome sequencing and annotation.</title>
        <authorList>
            <consortium name="The Broad Institute Genomics Platform"/>
            <consortium name="The Broad Institute Genome Sequencing Center for Infectious Disease"/>
            <person name="Wu L."/>
            <person name="Ma J."/>
        </authorList>
    </citation>
    <scope>NUCLEOTIDE SEQUENCE [LARGE SCALE GENOMIC DNA]</scope>
    <source>
        <strain evidence="5">JCM 4816</strain>
    </source>
</reference>
<evidence type="ECO:0000256" key="1">
    <source>
        <dbReference type="SAM" id="MobiDB-lite"/>
    </source>
</evidence>
<keyword evidence="2" id="KW-0812">Transmembrane</keyword>
<comment type="caution">
    <text evidence="4">The sequence shown here is derived from an EMBL/GenBank/DDBJ whole genome shotgun (WGS) entry which is preliminary data.</text>
</comment>
<feature type="signal peptide" evidence="3">
    <location>
        <begin position="1"/>
        <end position="29"/>
    </location>
</feature>
<accession>A0ABW1G0G6</accession>
<feature type="compositionally biased region" description="Low complexity" evidence="1">
    <location>
        <begin position="500"/>
        <end position="532"/>
    </location>
</feature>
<keyword evidence="2" id="KW-1133">Transmembrane helix</keyword>
<dbReference type="EMBL" id="JBHSQJ010000022">
    <property type="protein sequence ID" value="MFC5907012.1"/>
    <property type="molecule type" value="Genomic_DNA"/>
</dbReference>
<feature type="region of interest" description="Disordered" evidence="1">
    <location>
        <begin position="500"/>
        <end position="543"/>
    </location>
</feature>
<evidence type="ECO:0000256" key="3">
    <source>
        <dbReference type="SAM" id="SignalP"/>
    </source>
</evidence>
<feature type="transmembrane region" description="Helical" evidence="2">
    <location>
        <begin position="547"/>
        <end position="567"/>
    </location>
</feature>
<gene>
    <name evidence="4" type="ORF">ACFP3V_07255</name>
</gene>
<name>A0ABW1G0G6_9ACTN</name>
<dbReference type="Proteomes" id="UP001596174">
    <property type="component" value="Unassembled WGS sequence"/>
</dbReference>
<dbReference type="RefSeq" id="WP_380581000.1">
    <property type="nucleotide sequence ID" value="NZ_JBHSQJ010000022.1"/>
</dbReference>
<feature type="compositionally biased region" description="Gly residues" evidence="1">
    <location>
        <begin position="533"/>
        <end position="543"/>
    </location>
</feature>
<feature type="chain" id="PRO_5046124984" evidence="3">
    <location>
        <begin position="30"/>
        <end position="573"/>
    </location>
</feature>
<sequence length="573" mass="56984">MALFRAAALPAAAAISAALGLAVVPAAHAAAPAAGPAATVKVGVAAPSSLYLLPQGADEPAVAAQYRTFSVGYYVADEASPTGVTITGNASALVGKADLQLPSACSWTSSAHTGFSCDAGRIEFAGELDFRVRSAVGAAEGATGALTFAVHGKNISADGGKDSPANYRTVFTVGHGPDLAVNQAMGDSGFSLYGSGAPLVIASKAGVQAPVRITNKGDRDASDIYVVVGASGLEDEQGVRLASTWSNCLYDPMDPSDALCHFPNAVIHPGETYQLSPAVTVTGDPTTASGFFDYAADVAGGELIGKLDTSGAKPGKGTPLQLVPVTTPKADHRAAVPDIDYSNNIGLRAVTGAGYNLAAQGGSLRLTVGKVRTLTVGIRNTGTSAAQDGGLAVIGLPAGVRVTRVPDTCDTDILQQRAELQKVLAVYGIAAGDLKGSQFVFCAPDSSLPAGHSATFKLSVEATRPLTGAVGSVNVRGVRAEANLADNLALLHVTATRAPASSAAPSQGDGGSSSSASATPAASTPASSASASGSGGLASTGGGQQTAPLLLTGVGALLLGGGVVALTRRRRTR</sequence>
<proteinExistence type="predicted"/>
<dbReference type="NCBIfam" id="TIGR01167">
    <property type="entry name" value="LPXTG_anchor"/>
    <property type="match status" value="1"/>
</dbReference>
<keyword evidence="5" id="KW-1185">Reference proteome</keyword>
<protein>
    <submittedName>
        <fullName evidence="4">LPXTG cell wall anchor domain-containing protein</fullName>
    </submittedName>
</protein>
<evidence type="ECO:0000256" key="2">
    <source>
        <dbReference type="SAM" id="Phobius"/>
    </source>
</evidence>
<evidence type="ECO:0000313" key="4">
    <source>
        <dbReference type="EMBL" id="MFC5907012.1"/>
    </source>
</evidence>
<evidence type="ECO:0000313" key="5">
    <source>
        <dbReference type="Proteomes" id="UP001596174"/>
    </source>
</evidence>
<organism evidence="4 5">
    <name type="scientific">Streptacidiphilus monticola</name>
    <dbReference type="NCBI Taxonomy" id="2161674"/>
    <lineage>
        <taxon>Bacteria</taxon>
        <taxon>Bacillati</taxon>
        <taxon>Actinomycetota</taxon>
        <taxon>Actinomycetes</taxon>
        <taxon>Kitasatosporales</taxon>
        <taxon>Streptomycetaceae</taxon>
        <taxon>Streptacidiphilus</taxon>
    </lineage>
</organism>